<evidence type="ECO:0000313" key="2">
    <source>
        <dbReference type="EMBL" id="EPC47895.1"/>
    </source>
</evidence>
<dbReference type="Proteomes" id="UP000014303">
    <property type="component" value="Unassembled WGS sequence"/>
</dbReference>
<dbReference type="GO" id="GO:0009253">
    <property type="term" value="P:peptidoglycan catabolic process"/>
    <property type="evidence" value="ECO:0007669"/>
    <property type="project" value="InterPro"/>
</dbReference>
<dbReference type="GO" id="GO:0016998">
    <property type="term" value="P:cell wall macromolecule catabolic process"/>
    <property type="evidence" value="ECO:0007669"/>
    <property type="project" value="InterPro"/>
</dbReference>
<dbReference type="InterPro" id="IPR002053">
    <property type="entry name" value="Glyco_hydro_25"/>
</dbReference>
<dbReference type="AlphaFoldDB" id="A0A8E0M734"/>
<feature type="non-terminal residue" evidence="2">
    <location>
        <position position="1"/>
    </location>
</feature>
<proteinExistence type="inferred from homology"/>
<name>A0A8E0M734_LACPA</name>
<dbReference type="InterPro" id="IPR017853">
    <property type="entry name" value="GH"/>
</dbReference>
<protein>
    <submittedName>
        <fullName evidence="2">Autolysin AtlA</fullName>
    </submittedName>
</protein>
<dbReference type="PROSITE" id="PS51904">
    <property type="entry name" value="GLYCOSYL_HYDROL_F25_2"/>
    <property type="match status" value="1"/>
</dbReference>
<gene>
    <name evidence="2" type="ORF">Lpp7_15300</name>
</gene>
<dbReference type="GO" id="GO:0003796">
    <property type="term" value="F:lysozyme activity"/>
    <property type="evidence" value="ECO:0007669"/>
    <property type="project" value="InterPro"/>
</dbReference>
<dbReference type="Pfam" id="PF01183">
    <property type="entry name" value="Glyco_hydro_25"/>
    <property type="match status" value="1"/>
</dbReference>
<evidence type="ECO:0000313" key="3">
    <source>
        <dbReference type="Proteomes" id="UP000014303"/>
    </source>
</evidence>
<dbReference type="SUPFAM" id="SSF51445">
    <property type="entry name" value="(Trans)glycosidases"/>
    <property type="match status" value="1"/>
</dbReference>
<accession>A0A8E0M734</accession>
<comment type="similarity">
    <text evidence="1">Belongs to the glycosyl hydrolase 25 family.</text>
</comment>
<dbReference type="EMBL" id="ANJV01000499">
    <property type="protein sequence ID" value="EPC47895.1"/>
    <property type="molecule type" value="Genomic_DNA"/>
</dbReference>
<sequence length="99" mass="11056">RVSGVTGVVVKVTEASSYHNPFATSQIANARAAGLKVSAYHYGWMNSTTDARSEADILLIMQLQMALVVQIPWYLILKNQKSLGNQWIIPKICRHLLMK</sequence>
<comment type="caution">
    <text evidence="2">The sequence shown here is derived from an EMBL/GenBank/DDBJ whole genome shotgun (WGS) entry which is preliminary data.</text>
</comment>
<dbReference type="Gene3D" id="3.20.20.80">
    <property type="entry name" value="Glycosidases"/>
    <property type="match status" value="1"/>
</dbReference>
<evidence type="ECO:0000256" key="1">
    <source>
        <dbReference type="ARBA" id="ARBA00010646"/>
    </source>
</evidence>
<organism evidence="2 3">
    <name type="scientific">Lacticaseibacillus paracasei subsp. paracasei Lpp7</name>
    <dbReference type="NCBI Taxonomy" id="1256200"/>
    <lineage>
        <taxon>Bacteria</taxon>
        <taxon>Bacillati</taxon>
        <taxon>Bacillota</taxon>
        <taxon>Bacilli</taxon>
        <taxon>Lactobacillales</taxon>
        <taxon>Lactobacillaceae</taxon>
        <taxon>Lacticaseibacillus</taxon>
    </lineage>
</organism>
<reference evidence="2 3" key="1">
    <citation type="journal article" date="2013" name="PLoS ONE">
        <title>Lactobacillus paracasei comparative genomics: towards species pan-genome definition and exploitation of diversity.</title>
        <authorList>
            <person name="Smokvina T."/>
            <person name="Wels M."/>
            <person name="Polka J."/>
            <person name="Chervaux C."/>
            <person name="Brisse S."/>
            <person name="Boekhorst J."/>
            <person name="van Hylckama Vlieg J.E."/>
            <person name="Siezen R.J."/>
        </authorList>
    </citation>
    <scope>NUCLEOTIDE SEQUENCE [LARGE SCALE GENOMIC DNA]</scope>
    <source>
        <strain evidence="2 3">Lpp7</strain>
    </source>
</reference>